<dbReference type="InterPro" id="IPR029000">
    <property type="entry name" value="Cyclophilin-like_dom_sf"/>
</dbReference>
<keyword evidence="6" id="KW-1185">Reference proteome</keyword>
<organism evidence="5 6">
    <name type="scientific">Nocardiopsis suaedae</name>
    <dbReference type="NCBI Taxonomy" id="3018444"/>
    <lineage>
        <taxon>Bacteria</taxon>
        <taxon>Bacillati</taxon>
        <taxon>Actinomycetota</taxon>
        <taxon>Actinomycetes</taxon>
        <taxon>Streptosporangiales</taxon>
        <taxon>Nocardiopsidaceae</taxon>
        <taxon>Nocardiopsis</taxon>
    </lineage>
</organism>
<name>A0ABT4TJT2_9ACTN</name>
<evidence type="ECO:0000256" key="1">
    <source>
        <dbReference type="ARBA" id="ARBA00022741"/>
    </source>
</evidence>
<dbReference type="SMART" id="SM00796">
    <property type="entry name" value="AHS1"/>
    <property type="match status" value="1"/>
</dbReference>
<dbReference type="SUPFAM" id="SSF160467">
    <property type="entry name" value="PH0987 N-terminal domain-like"/>
    <property type="match status" value="1"/>
</dbReference>
<evidence type="ECO:0000256" key="2">
    <source>
        <dbReference type="ARBA" id="ARBA00022801"/>
    </source>
</evidence>
<keyword evidence="3" id="KW-0067">ATP-binding</keyword>
<dbReference type="Proteomes" id="UP001165685">
    <property type="component" value="Unassembled WGS sequence"/>
</dbReference>
<keyword evidence="2 5" id="KW-0378">Hydrolase</keyword>
<evidence type="ECO:0000259" key="4">
    <source>
        <dbReference type="SMART" id="SM00796"/>
    </source>
</evidence>
<keyword evidence="1" id="KW-0547">Nucleotide-binding</keyword>
<evidence type="ECO:0000256" key="3">
    <source>
        <dbReference type="ARBA" id="ARBA00022840"/>
    </source>
</evidence>
<dbReference type="GO" id="GO:0016787">
    <property type="term" value="F:hydrolase activity"/>
    <property type="evidence" value="ECO:0007669"/>
    <property type="project" value="UniProtKB-KW"/>
</dbReference>
<comment type="caution">
    <text evidence="5">The sequence shown here is derived from an EMBL/GenBank/DDBJ whole genome shotgun (WGS) entry which is preliminary data.</text>
</comment>
<proteinExistence type="predicted"/>
<accession>A0ABT4TJT2</accession>
<dbReference type="PANTHER" id="PTHR34698">
    <property type="entry name" value="5-OXOPROLINASE SUBUNIT B"/>
    <property type="match status" value="1"/>
</dbReference>
<gene>
    <name evidence="5" type="ORF">O4U47_10595</name>
</gene>
<sequence length="203" mass="21283">MRVLTCGDSGVLVEVADLGEALALQAALGEDPVPGVVETVPAARTVLLRVAPDAPGGARAAAEAVRRLRPRPGALPQGGEVEIEVQYDGEDLGEVAEITGMTERGVVRAHTAARWTVAFGGFAPGFGYLVGDDRRLDVPRRGESRTRVPAGSVALAGGFGGVYPRSSPGGWRLLGRTDAVVWDLDRDPPGLLVPGTRVRFREV</sequence>
<dbReference type="SUPFAM" id="SSF50891">
    <property type="entry name" value="Cyclophilin-like"/>
    <property type="match status" value="1"/>
</dbReference>
<evidence type="ECO:0000313" key="5">
    <source>
        <dbReference type="EMBL" id="MDA2804962.1"/>
    </source>
</evidence>
<protein>
    <submittedName>
        <fullName evidence="5">Allophanate hydrolase subunit 1</fullName>
    </submittedName>
</protein>
<dbReference type="EMBL" id="JAQFWP010000015">
    <property type="protein sequence ID" value="MDA2804962.1"/>
    <property type="molecule type" value="Genomic_DNA"/>
</dbReference>
<dbReference type="PANTHER" id="PTHR34698:SF2">
    <property type="entry name" value="5-OXOPROLINASE SUBUNIT B"/>
    <property type="match status" value="1"/>
</dbReference>
<dbReference type="RefSeq" id="WP_270677579.1">
    <property type="nucleotide sequence ID" value="NZ_JAQFWP010000015.1"/>
</dbReference>
<feature type="domain" description="Carboxyltransferase" evidence="4">
    <location>
        <begin position="1"/>
        <end position="192"/>
    </location>
</feature>
<dbReference type="InterPro" id="IPR003833">
    <property type="entry name" value="CT_C_D"/>
</dbReference>
<dbReference type="Pfam" id="PF02682">
    <property type="entry name" value="CT_C_D"/>
    <property type="match status" value="1"/>
</dbReference>
<evidence type="ECO:0000313" key="6">
    <source>
        <dbReference type="Proteomes" id="UP001165685"/>
    </source>
</evidence>
<dbReference type="Gene3D" id="2.40.100.10">
    <property type="entry name" value="Cyclophilin-like"/>
    <property type="match status" value="1"/>
</dbReference>
<dbReference type="InterPro" id="IPR010016">
    <property type="entry name" value="PxpB"/>
</dbReference>
<dbReference type="Gene3D" id="3.30.1360.40">
    <property type="match status" value="1"/>
</dbReference>
<reference evidence="5" key="1">
    <citation type="submission" date="2023-01" db="EMBL/GenBank/DDBJ databases">
        <title>Draft genome sequence of Nocardiopsis sp. LSu2-4 isolated from halophytes.</title>
        <authorList>
            <person name="Duangmal K."/>
            <person name="Chantavorakit T."/>
        </authorList>
    </citation>
    <scope>NUCLEOTIDE SEQUENCE</scope>
    <source>
        <strain evidence="5">LSu2-4</strain>
    </source>
</reference>